<dbReference type="Gene3D" id="3.40.50.1010">
    <property type="entry name" value="5'-nuclease"/>
    <property type="match status" value="1"/>
</dbReference>
<sequence length="200" mass="22897">MSDTVDRVVVFMDYQNVHGWARRQFLPFGADPSEGHVFPLKIGELLAGRRRRESELMEVRVYRGRPNPERQPGAAAANDRQTAMWERSDQVTVIRRNLQYPSDYPASRASEKGIDVAIAVDMIRLGMSGYMDTAILFSSDNDLMPAVEVLWTMPQCHVEVASWSGAHRVRFPGTQQPWCHHLNESDFQAVRDTYDYSIHE</sequence>
<proteinExistence type="predicted"/>
<dbReference type="InterPro" id="IPR021139">
    <property type="entry name" value="NYN"/>
</dbReference>
<name>A0A1M6BKD9_9ACTN</name>
<evidence type="ECO:0000313" key="3">
    <source>
        <dbReference type="Proteomes" id="UP000184512"/>
    </source>
</evidence>
<accession>A0A1M6BKD9</accession>
<keyword evidence="3" id="KW-1185">Reference proteome</keyword>
<dbReference type="EMBL" id="FQZG01000007">
    <property type="protein sequence ID" value="SHI49127.1"/>
    <property type="molecule type" value="Genomic_DNA"/>
</dbReference>
<dbReference type="Proteomes" id="UP000184512">
    <property type="component" value="Unassembled WGS sequence"/>
</dbReference>
<dbReference type="OrthoDB" id="4941654at2"/>
<dbReference type="AlphaFoldDB" id="A0A1M6BKD9"/>
<dbReference type="GO" id="GO:0004540">
    <property type="term" value="F:RNA nuclease activity"/>
    <property type="evidence" value="ECO:0007669"/>
    <property type="project" value="InterPro"/>
</dbReference>
<dbReference type="RefSeq" id="WP_073185943.1">
    <property type="nucleotide sequence ID" value="NZ_FQZG01000007.1"/>
</dbReference>
<gene>
    <name evidence="2" type="ORF">SAMN02745244_00462</name>
</gene>
<evidence type="ECO:0000259" key="1">
    <source>
        <dbReference type="Pfam" id="PF01936"/>
    </source>
</evidence>
<feature type="domain" description="NYN" evidence="1">
    <location>
        <begin position="7"/>
        <end position="162"/>
    </location>
</feature>
<evidence type="ECO:0000313" key="2">
    <source>
        <dbReference type="EMBL" id="SHI49127.1"/>
    </source>
</evidence>
<dbReference type="STRING" id="1123357.SAMN02745244_00462"/>
<reference evidence="3" key="1">
    <citation type="submission" date="2016-11" db="EMBL/GenBank/DDBJ databases">
        <authorList>
            <person name="Varghese N."/>
            <person name="Submissions S."/>
        </authorList>
    </citation>
    <scope>NUCLEOTIDE SEQUENCE [LARGE SCALE GENOMIC DNA]</scope>
    <source>
        <strain evidence="3">DSM 12906</strain>
    </source>
</reference>
<protein>
    <submittedName>
        <fullName evidence="2">Uncharacterized conserved protein, LabA/DUF88 family</fullName>
    </submittedName>
</protein>
<dbReference type="Pfam" id="PF01936">
    <property type="entry name" value="NYN"/>
    <property type="match status" value="1"/>
</dbReference>
<organism evidence="2 3">
    <name type="scientific">Tessaracoccus bendigoensis DSM 12906</name>
    <dbReference type="NCBI Taxonomy" id="1123357"/>
    <lineage>
        <taxon>Bacteria</taxon>
        <taxon>Bacillati</taxon>
        <taxon>Actinomycetota</taxon>
        <taxon>Actinomycetes</taxon>
        <taxon>Propionibacteriales</taxon>
        <taxon>Propionibacteriaceae</taxon>
        <taxon>Tessaracoccus</taxon>
    </lineage>
</organism>